<dbReference type="PRINTS" id="PR01438">
    <property type="entry name" value="UNVRSLSTRESS"/>
</dbReference>
<evidence type="ECO:0000259" key="1">
    <source>
        <dbReference type="Pfam" id="PF00582"/>
    </source>
</evidence>
<feature type="domain" description="UspA" evidence="1">
    <location>
        <begin position="4"/>
        <end position="155"/>
    </location>
</feature>
<dbReference type="PANTHER" id="PTHR31964:SF140">
    <property type="entry name" value="UNIVERSAL STRESS PROTEIN FAMILY PROTEIN"/>
    <property type="match status" value="1"/>
</dbReference>
<dbReference type="EMBL" id="BT124722">
    <property type="protein sequence ID" value="ADE77956.1"/>
    <property type="molecule type" value="mRNA"/>
</dbReference>
<dbReference type="PANTHER" id="PTHR31964">
    <property type="entry name" value="ADENINE NUCLEOTIDE ALPHA HYDROLASES-LIKE SUPERFAMILY PROTEIN"/>
    <property type="match status" value="1"/>
</dbReference>
<dbReference type="InterPro" id="IPR006016">
    <property type="entry name" value="UspA"/>
</dbReference>
<evidence type="ECO:0000313" key="2">
    <source>
        <dbReference type="EMBL" id="ADE77956.1"/>
    </source>
</evidence>
<dbReference type="InterPro" id="IPR014729">
    <property type="entry name" value="Rossmann-like_a/b/a_fold"/>
</dbReference>
<name>D5AEI7_PICSI</name>
<accession>D5AEI7</accession>
<dbReference type="SUPFAM" id="SSF52402">
    <property type="entry name" value="Adenine nucleotide alpha hydrolases-like"/>
    <property type="match status" value="2"/>
</dbReference>
<reference evidence="2" key="1">
    <citation type="submission" date="2010-04" db="EMBL/GenBank/DDBJ databases">
        <authorList>
            <person name="Reid K.E."/>
            <person name="Liao N."/>
            <person name="Chan S."/>
            <person name="Docking R."/>
            <person name="Taylor G."/>
            <person name="Moore R."/>
            <person name="Mayo M."/>
            <person name="Munro S."/>
            <person name="King J."/>
            <person name="Yanchuk A."/>
            <person name="Holt R."/>
            <person name="Jones S."/>
            <person name="Marra M."/>
            <person name="Ritland C.E."/>
            <person name="Ritland K."/>
            <person name="Bohlmann J."/>
        </authorList>
    </citation>
    <scope>NUCLEOTIDE SEQUENCE</scope>
    <source>
        <tissue evidence="2">Bud</tissue>
    </source>
</reference>
<dbReference type="InterPro" id="IPR006015">
    <property type="entry name" value="Universal_stress_UspA"/>
</dbReference>
<organism evidence="2">
    <name type="scientific">Picea sitchensis</name>
    <name type="common">Sitka spruce</name>
    <name type="synonym">Pinus sitchensis</name>
    <dbReference type="NCBI Taxonomy" id="3332"/>
    <lineage>
        <taxon>Eukaryota</taxon>
        <taxon>Viridiplantae</taxon>
        <taxon>Streptophyta</taxon>
        <taxon>Embryophyta</taxon>
        <taxon>Tracheophyta</taxon>
        <taxon>Spermatophyta</taxon>
        <taxon>Pinopsida</taxon>
        <taxon>Pinidae</taxon>
        <taxon>Conifers I</taxon>
        <taxon>Pinales</taxon>
        <taxon>Pinaceae</taxon>
        <taxon>Picea</taxon>
    </lineage>
</organism>
<proteinExistence type="evidence at transcript level"/>
<protein>
    <recommendedName>
        <fullName evidence="1">UspA domain-containing protein</fullName>
    </recommendedName>
</protein>
<feature type="domain" description="UspA" evidence="1">
    <location>
        <begin position="173"/>
        <end position="325"/>
    </location>
</feature>
<dbReference type="CDD" id="cd23659">
    <property type="entry name" value="USP_At3g01520-like"/>
    <property type="match status" value="2"/>
</dbReference>
<dbReference type="Pfam" id="PF00582">
    <property type="entry name" value="Usp"/>
    <property type="match status" value="2"/>
</dbReference>
<dbReference type="AlphaFoldDB" id="D5AEI7"/>
<dbReference type="Gene3D" id="3.40.50.620">
    <property type="entry name" value="HUPs"/>
    <property type="match status" value="2"/>
</dbReference>
<sequence>MATNRKLMVAVDDSETSAYAFTWTLYNLIQQNDHLVILSVALPPSELPNPDLASDYIVPPLASSGIELEAAENRVTESTALVNKYLQQCAQNNISCEGKVVKGDPRSWIVEEADRISADMVVVGSHAYGLLKRTLFGSSSDYVLHNTICPVAIIRQPELPRTHDSLTSAGLSRKIVIAVDRSVQAFHAFKWALHNFCRESDKVIVYHVHHPTTLPVTAVGTGEFGMEEVYLPTDLTEKDDVKALNDSEHLVEQYMQYASKETKIPCEGMVVTGPTEQKVCEGLQALQADAVVIGSHGRGTLARTFLGSVSDYLSHHSPCPLIVVKMQQQKQEDVENGIEENIEDAHQHAI</sequence>